<dbReference type="AlphaFoldDB" id="A0A182NYQ9"/>
<evidence type="ECO:0000313" key="2">
    <source>
        <dbReference type="Proteomes" id="UP000075884"/>
    </source>
</evidence>
<organism evidence="1 2">
    <name type="scientific">Anopheles dirus</name>
    <dbReference type="NCBI Taxonomy" id="7168"/>
    <lineage>
        <taxon>Eukaryota</taxon>
        <taxon>Metazoa</taxon>
        <taxon>Ecdysozoa</taxon>
        <taxon>Arthropoda</taxon>
        <taxon>Hexapoda</taxon>
        <taxon>Insecta</taxon>
        <taxon>Pterygota</taxon>
        <taxon>Neoptera</taxon>
        <taxon>Endopterygota</taxon>
        <taxon>Diptera</taxon>
        <taxon>Nematocera</taxon>
        <taxon>Culicoidea</taxon>
        <taxon>Culicidae</taxon>
        <taxon>Anophelinae</taxon>
        <taxon>Anopheles</taxon>
    </lineage>
</organism>
<sequence>MVLSLLSPCKYLVQSSAGTSRLLKPAPR</sequence>
<protein>
    <submittedName>
        <fullName evidence="1">Uncharacterized protein</fullName>
    </submittedName>
</protein>
<evidence type="ECO:0000313" key="1">
    <source>
        <dbReference type="EnsemblMetazoa" id="ADIR014952-PA"/>
    </source>
</evidence>
<proteinExistence type="predicted"/>
<reference evidence="1" key="2">
    <citation type="submission" date="2020-05" db="UniProtKB">
        <authorList>
            <consortium name="EnsemblMetazoa"/>
        </authorList>
    </citation>
    <scope>IDENTIFICATION</scope>
    <source>
        <strain evidence="1">WRAIR2</strain>
    </source>
</reference>
<name>A0A182NYQ9_9DIPT</name>
<dbReference type="Proteomes" id="UP000075884">
    <property type="component" value="Unassembled WGS sequence"/>
</dbReference>
<accession>A0A182NYQ9</accession>
<reference evidence="2" key="1">
    <citation type="submission" date="2013-03" db="EMBL/GenBank/DDBJ databases">
        <title>The Genome Sequence of Anopheles dirus WRAIR2.</title>
        <authorList>
            <consortium name="The Broad Institute Genomics Platform"/>
            <person name="Neafsey D.E."/>
            <person name="Walton C."/>
            <person name="Walker B."/>
            <person name="Young S.K."/>
            <person name="Zeng Q."/>
            <person name="Gargeya S."/>
            <person name="Fitzgerald M."/>
            <person name="Haas B."/>
            <person name="Abouelleil A."/>
            <person name="Allen A.W."/>
            <person name="Alvarado L."/>
            <person name="Arachchi H.M."/>
            <person name="Berlin A.M."/>
            <person name="Chapman S.B."/>
            <person name="Gainer-Dewar J."/>
            <person name="Goldberg J."/>
            <person name="Griggs A."/>
            <person name="Gujja S."/>
            <person name="Hansen M."/>
            <person name="Howarth C."/>
            <person name="Imamovic A."/>
            <person name="Ireland A."/>
            <person name="Larimer J."/>
            <person name="McCowan C."/>
            <person name="Murphy C."/>
            <person name="Pearson M."/>
            <person name="Poon T.W."/>
            <person name="Priest M."/>
            <person name="Roberts A."/>
            <person name="Saif S."/>
            <person name="Shea T."/>
            <person name="Sisk P."/>
            <person name="Sykes S."/>
            <person name="Wortman J."/>
            <person name="Nusbaum C."/>
            <person name="Birren B."/>
        </authorList>
    </citation>
    <scope>NUCLEOTIDE SEQUENCE [LARGE SCALE GENOMIC DNA]</scope>
    <source>
        <strain evidence="2">WRAIR2</strain>
    </source>
</reference>
<dbReference type="EnsemblMetazoa" id="ADIR014952-RA">
    <property type="protein sequence ID" value="ADIR014952-PA"/>
    <property type="gene ID" value="ADIR014952"/>
</dbReference>
<keyword evidence="2" id="KW-1185">Reference proteome</keyword>
<dbReference type="VEuPathDB" id="VectorBase:ADIR014952"/>